<keyword evidence="4 6" id="KW-1133">Transmembrane helix</keyword>
<comment type="caution">
    <text evidence="8">The sequence shown here is derived from an EMBL/GenBank/DDBJ whole genome shotgun (WGS) entry which is preliminary data.</text>
</comment>
<keyword evidence="5 6" id="KW-0472">Membrane</keyword>
<dbReference type="GO" id="GO:0005886">
    <property type="term" value="C:plasma membrane"/>
    <property type="evidence" value="ECO:0007669"/>
    <property type="project" value="UniProtKB-SubCell"/>
</dbReference>
<dbReference type="InterPro" id="IPR027379">
    <property type="entry name" value="CLS_N"/>
</dbReference>
<evidence type="ECO:0000256" key="4">
    <source>
        <dbReference type="ARBA" id="ARBA00022989"/>
    </source>
</evidence>
<protein>
    <submittedName>
        <fullName evidence="8">PLDc_N domain-containing protein</fullName>
    </submittedName>
</protein>
<evidence type="ECO:0000256" key="1">
    <source>
        <dbReference type="ARBA" id="ARBA00004651"/>
    </source>
</evidence>
<evidence type="ECO:0000256" key="5">
    <source>
        <dbReference type="ARBA" id="ARBA00023136"/>
    </source>
</evidence>
<sequence length="67" mass="7956">MEYLTKNFPLLLPLIIIQIIFQFTALIDLIKRNKEEIRWENKIPWVIIILALGILGPILYFIFGRKS</sequence>
<dbReference type="EMBL" id="DTIN01000008">
    <property type="protein sequence ID" value="HFX12706.1"/>
    <property type="molecule type" value="Genomic_DNA"/>
</dbReference>
<keyword evidence="2" id="KW-1003">Cell membrane</keyword>
<feature type="transmembrane region" description="Helical" evidence="6">
    <location>
        <begin position="12"/>
        <end position="31"/>
    </location>
</feature>
<reference evidence="8" key="1">
    <citation type="journal article" date="2020" name="mSystems">
        <title>Genome- and Community-Level Interaction Insights into Carbon Utilization and Element Cycling Functions of Hydrothermarchaeota in Hydrothermal Sediment.</title>
        <authorList>
            <person name="Zhou Z."/>
            <person name="Liu Y."/>
            <person name="Xu W."/>
            <person name="Pan J."/>
            <person name="Luo Z.H."/>
            <person name="Li M."/>
        </authorList>
    </citation>
    <scope>NUCLEOTIDE SEQUENCE [LARGE SCALE GENOMIC DNA]</scope>
    <source>
        <strain evidence="8">SpSt-81</strain>
    </source>
</reference>
<evidence type="ECO:0000313" key="8">
    <source>
        <dbReference type="EMBL" id="HFX12706.1"/>
    </source>
</evidence>
<gene>
    <name evidence="8" type="ORF">ENW00_00865</name>
</gene>
<name>A0A7C3MPR6_DICTH</name>
<evidence type="ECO:0000256" key="6">
    <source>
        <dbReference type="SAM" id="Phobius"/>
    </source>
</evidence>
<feature type="transmembrane region" description="Helical" evidence="6">
    <location>
        <begin position="43"/>
        <end position="63"/>
    </location>
</feature>
<accession>A0A7C3MPR6</accession>
<feature type="domain" description="Cardiolipin synthase N-terminal" evidence="7">
    <location>
        <begin position="21"/>
        <end position="65"/>
    </location>
</feature>
<dbReference type="Pfam" id="PF13396">
    <property type="entry name" value="PLDc_N"/>
    <property type="match status" value="1"/>
</dbReference>
<evidence type="ECO:0000259" key="7">
    <source>
        <dbReference type="Pfam" id="PF13396"/>
    </source>
</evidence>
<proteinExistence type="predicted"/>
<evidence type="ECO:0000256" key="3">
    <source>
        <dbReference type="ARBA" id="ARBA00022692"/>
    </source>
</evidence>
<comment type="subcellular location">
    <subcellularLocation>
        <location evidence="1">Cell membrane</location>
        <topology evidence="1">Multi-pass membrane protein</topology>
    </subcellularLocation>
</comment>
<evidence type="ECO:0000256" key="2">
    <source>
        <dbReference type="ARBA" id="ARBA00022475"/>
    </source>
</evidence>
<dbReference type="AlphaFoldDB" id="A0A7C3MPR6"/>
<organism evidence="8">
    <name type="scientific">Dictyoglomus thermophilum</name>
    <dbReference type="NCBI Taxonomy" id="14"/>
    <lineage>
        <taxon>Bacteria</taxon>
        <taxon>Pseudomonadati</taxon>
        <taxon>Dictyoglomota</taxon>
        <taxon>Dictyoglomia</taxon>
        <taxon>Dictyoglomales</taxon>
        <taxon>Dictyoglomaceae</taxon>
        <taxon>Dictyoglomus</taxon>
    </lineage>
</organism>
<keyword evidence="3 6" id="KW-0812">Transmembrane</keyword>